<sequence>MNKKIYSLVIMLFIGSFGLMAQTQKKYQKTFSVDKNTRLNFETTNIDVTFKVWDKDEVKVDFEINFKNYTAEEEKHVSNGIVVYAAMQTTMGDSNYLEIKNASPTSVGNFSYQLSDGHISIENIFAEKNEPNQYKTVSDINKMISENGTGFQDLEGFMVFKNDSVALKDIKTSNHKGIQSIRATYEIYIPSYMIMNLHVNRANVYFEGKFTNTIVGSFQESNLIAKELNNKDNSIAFRNGSIKIKKVIGGGYMFKNVTHGVFGQLENVMMQTEFSKIIIGEITKNVQFSDFKSDFLIHNLGKNFESINMMCEYSDIKLYTIKNQNYYMEAVGNNAVMNDKGMKIVMQPNRNGEKTKMFSRGKDTPEVKKNMFKLDLVHGFVTLLYNE</sequence>
<reference evidence="2 3" key="1">
    <citation type="submission" date="2020-07" db="EMBL/GenBank/DDBJ databases">
        <title>Description of Kordia aestuariivivens sp. nov., isolated from a tidal flat.</title>
        <authorList>
            <person name="Park S."/>
            <person name="Yoon J.-H."/>
        </authorList>
    </citation>
    <scope>NUCLEOTIDE SEQUENCE [LARGE SCALE GENOMIC DNA]</scope>
    <source>
        <strain evidence="2 3">YSTF-M3</strain>
    </source>
</reference>
<protein>
    <recommendedName>
        <fullName evidence="4">Adhesin domain-containing protein</fullName>
    </recommendedName>
</protein>
<comment type="caution">
    <text evidence="2">The sequence shown here is derived from an EMBL/GenBank/DDBJ whole genome shotgun (WGS) entry which is preliminary data.</text>
</comment>
<evidence type="ECO:0008006" key="4">
    <source>
        <dbReference type="Google" id="ProtNLM"/>
    </source>
</evidence>
<feature type="chain" id="PRO_5045950709" description="Adhesin domain-containing protein" evidence="1">
    <location>
        <begin position="22"/>
        <end position="387"/>
    </location>
</feature>
<evidence type="ECO:0000256" key="1">
    <source>
        <dbReference type="SAM" id="SignalP"/>
    </source>
</evidence>
<proteinExistence type="predicted"/>
<dbReference type="RefSeq" id="WP_187563386.1">
    <property type="nucleotide sequence ID" value="NZ_JACGWS010000011.1"/>
</dbReference>
<name>A0ABR7QCX2_9FLAO</name>
<accession>A0ABR7QCX2</accession>
<gene>
    <name evidence="2" type="ORF">H2O64_16835</name>
</gene>
<dbReference type="EMBL" id="JACGWS010000011">
    <property type="protein sequence ID" value="MBC8756343.1"/>
    <property type="molecule type" value="Genomic_DNA"/>
</dbReference>
<organism evidence="2 3">
    <name type="scientific">Kordia aestuariivivens</name>
    <dbReference type="NCBI Taxonomy" id="2759037"/>
    <lineage>
        <taxon>Bacteria</taxon>
        <taxon>Pseudomonadati</taxon>
        <taxon>Bacteroidota</taxon>
        <taxon>Flavobacteriia</taxon>
        <taxon>Flavobacteriales</taxon>
        <taxon>Flavobacteriaceae</taxon>
        <taxon>Kordia</taxon>
    </lineage>
</organism>
<keyword evidence="3" id="KW-1185">Reference proteome</keyword>
<evidence type="ECO:0000313" key="3">
    <source>
        <dbReference type="Proteomes" id="UP000619238"/>
    </source>
</evidence>
<evidence type="ECO:0000313" key="2">
    <source>
        <dbReference type="EMBL" id="MBC8756343.1"/>
    </source>
</evidence>
<keyword evidence="1" id="KW-0732">Signal</keyword>
<feature type="signal peptide" evidence="1">
    <location>
        <begin position="1"/>
        <end position="21"/>
    </location>
</feature>
<dbReference type="Proteomes" id="UP000619238">
    <property type="component" value="Unassembled WGS sequence"/>
</dbReference>